<dbReference type="InterPro" id="IPR000847">
    <property type="entry name" value="LysR_HTH_N"/>
</dbReference>
<dbReference type="InterPro" id="IPR036388">
    <property type="entry name" value="WH-like_DNA-bd_sf"/>
</dbReference>
<dbReference type="InterPro" id="IPR036390">
    <property type="entry name" value="WH_DNA-bd_sf"/>
</dbReference>
<reference evidence="6 7" key="1">
    <citation type="submission" date="2022-06" db="EMBL/GenBank/DDBJ databases">
        <title>Paraconexibacter antarcticus.</title>
        <authorList>
            <person name="Kim C.S."/>
        </authorList>
    </citation>
    <scope>NUCLEOTIDE SEQUENCE [LARGE SCALE GENOMIC DNA]</scope>
    <source>
        <strain evidence="6 7">02-257</strain>
    </source>
</reference>
<protein>
    <submittedName>
        <fullName evidence="6">LysR family transcriptional regulator</fullName>
    </submittedName>
</protein>
<evidence type="ECO:0000313" key="7">
    <source>
        <dbReference type="Proteomes" id="UP001056035"/>
    </source>
</evidence>
<dbReference type="Pfam" id="PF03466">
    <property type="entry name" value="LysR_substrate"/>
    <property type="match status" value="1"/>
</dbReference>
<dbReference type="Pfam" id="PF00126">
    <property type="entry name" value="HTH_1"/>
    <property type="match status" value="1"/>
</dbReference>
<accession>A0ABY5DLF5</accession>
<dbReference type="PRINTS" id="PR00039">
    <property type="entry name" value="HTHLYSR"/>
</dbReference>
<keyword evidence="7" id="KW-1185">Reference proteome</keyword>
<dbReference type="SUPFAM" id="SSF53850">
    <property type="entry name" value="Periplasmic binding protein-like II"/>
    <property type="match status" value="1"/>
</dbReference>
<dbReference type="PANTHER" id="PTHR30346">
    <property type="entry name" value="TRANSCRIPTIONAL DUAL REGULATOR HCAR-RELATED"/>
    <property type="match status" value="1"/>
</dbReference>
<dbReference type="PANTHER" id="PTHR30346:SF0">
    <property type="entry name" value="HCA OPERON TRANSCRIPTIONAL ACTIVATOR HCAR"/>
    <property type="match status" value="1"/>
</dbReference>
<evidence type="ECO:0000259" key="5">
    <source>
        <dbReference type="PROSITE" id="PS50931"/>
    </source>
</evidence>
<dbReference type="CDD" id="cd08414">
    <property type="entry name" value="PBP2_LTTR_aromatics_like"/>
    <property type="match status" value="1"/>
</dbReference>
<evidence type="ECO:0000256" key="3">
    <source>
        <dbReference type="ARBA" id="ARBA00023125"/>
    </source>
</evidence>
<proteinExistence type="inferred from homology"/>
<dbReference type="Gene3D" id="3.40.190.10">
    <property type="entry name" value="Periplasmic binding protein-like II"/>
    <property type="match status" value="2"/>
</dbReference>
<feature type="domain" description="HTH lysR-type" evidence="5">
    <location>
        <begin position="1"/>
        <end position="58"/>
    </location>
</feature>
<dbReference type="RefSeq" id="WP_254569393.1">
    <property type="nucleotide sequence ID" value="NZ_CP098502.1"/>
</dbReference>
<organism evidence="6 7">
    <name type="scientific">Paraconexibacter antarcticus</name>
    <dbReference type="NCBI Taxonomy" id="2949664"/>
    <lineage>
        <taxon>Bacteria</taxon>
        <taxon>Bacillati</taxon>
        <taxon>Actinomycetota</taxon>
        <taxon>Thermoleophilia</taxon>
        <taxon>Solirubrobacterales</taxon>
        <taxon>Paraconexibacteraceae</taxon>
        <taxon>Paraconexibacter</taxon>
    </lineage>
</organism>
<dbReference type="PROSITE" id="PS50931">
    <property type="entry name" value="HTH_LYSR"/>
    <property type="match status" value="1"/>
</dbReference>
<dbReference type="SUPFAM" id="SSF46785">
    <property type="entry name" value="Winged helix' DNA-binding domain"/>
    <property type="match status" value="1"/>
</dbReference>
<evidence type="ECO:0000256" key="2">
    <source>
        <dbReference type="ARBA" id="ARBA00023015"/>
    </source>
</evidence>
<gene>
    <name evidence="6" type="ORF">NBH00_14960</name>
</gene>
<evidence type="ECO:0000313" key="6">
    <source>
        <dbReference type="EMBL" id="UTI62658.1"/>
    </source>
</evidence>
<keyword evidence="2" id="KW-0805">Transcription regulation</keyword>
<comment type="similarity">
    <text evidence="1">Belongs to the LysR transcriptional regulatory family.</text>
</comment>
<dbReference type="Proteomes" id="UP001056035">
    <property type="component" value="Chromosome"/>
</dbReference>
<name>A0ABY5DLF5_9ACTN</name>
<sequence>MDLRQLRYFVTVVDMRGVRPASRELYVTQPALSRALRQLEVELGVRLLTRTPQGVDPTEAGLDFLAHARSILASADAATDAMRDRARTRRGIRIGVVAGILGAGELTAPIIQRFRDHEPGVDLALEDLSFCDQVGPLLAGRLDAALVRGPLDHPDLEVVPLASEPRMLLVGGGHELAGEAGVDVEDVLDQPTLRIGAPDSWASFWYLDDERGAANAHATLPVTTTIANMQLNVASSNAVITVPAAMARLAPNPLVRCLELRGAPPSTIGVARRRTDRRPEVDAFIGHAGRATEDLIGLLPGGALIG</sequence>
<dbReference type="EMBL" id="CP098502">
    <property type="protein sequence ID" value="UTI62658.1"/>
    <property type="molecule type" value="Genomic_DNA"/>
</dbReference>
<dbReference type="InterPro" id="IPR005119">
    <property type="entry name" value="LysR_subst-bd"/>
</dbReference>
<evidence type="ECO:0000256" key="4">
    <source>
        <dbReference type="ARBA" id="ARBA00023163"/>
    </source>
</evidence>
<evidence type="ECO:0000256" key="1">
    <source>
        <dbReference type="ARBA" id="ARBA00009437"/>
    </source>
</evidence>
<dbReference type="Gene3D" id="1.10.10.10">
    <property type="entry name" value="Winged helix-like DNA-binding domain superfamily/Winged helix DNA-binding domain"/>
    <property type="match status" value="1"/>
</dbReference>
<keyword evidence="4" id="KW-0804">Transcription</keyword>
<keyword evidence="3" id="KW-0238">DNA-binding</keyword>